<dbReference type="InterPro" id="IPR002931">
    <property type="entry name" value="Transglutaminase-like"/>
</dbReference>
<dbReference type="Proteomes" id="UP000236262">
    <property type="component" value="Unassembled WGS sequence"/>
</dbReference>
<name>A0A3G6RP37_CHRLC</name>
<evidence type="ECO:0000313" key="5">
    <source>
        <dbReference type="Proteomes" id="UP000279972"/>
    </source>
</evidence>
<sequence>MCHKCNMLKVKAAFFTFILFCVFSCTKKDNEIAYDIVSDKGELNYQNAFKFLKKNAILNFHLDGNGNLIQDSQDVDSIKLAENIMSAYNHSKSLLQQNIISEYSFINYVLPYKVNLSYDPDWRKAALSHFKWSKTNITDDKSALTACNILNDTIRKILAFSLDNLKEDGLSFDQILQNKKGSCISFTNFVSYVCRANGLPVTTDYIPAWGNINGGHAWNSLVMNKKKSYPFEGSETNGKFEPMYLIKNKTNPKYSTYRTVPKIYRRGFIPDTSSVYIKYFKELAPLGLNFTYTDTDVTDLYTPTTKVDTKSFFKKETNLVILSVFNTGIWIPVAAISPKHNQQVFDKIGVGGLYLISSLDKNNSNKSFCIYINKAGQIKQFNTQKRSVIKLDRDMSIEQEQLVAIAKYGWNDYKKLEKVAEYSKSTLLDKVPYTLYCWNNGWKTMENEVANNRTVSFRNKYEDGIYMILPEKEKINEKKRPFILIEGKVVFI</sequence>
<gene>
    <name evidence="3" type="ORF">C1637_03465</name>
    <name evidence="2" type="ORF">EG342_06860</name>
</gene>
<evidence type="ECO:0000313" key="4">
    <source>
        <dbReference type="Proteomes" id="UP000236262"/>
    </source>
</evidence>
<reference evidence="3 4" key="1">
    <citation type="submission" date="2018-01" db="EMBL/GenBank/DDBJ databases">
        <title>Draft genome sequences of Chryseobacterium lactis NCTC11390, Chryseobacterium oncorhynchi 701B-08, and Chryseobacterium viscerum 687B-08.</title>
        <authorList>
            <person name="Jeong J.-J."/>
            <person name="Lee Y.J."/>
            <person name="Park B."/>
            <person name="Choi I.-G."/>
            <person name="Kim K.D."/>
        </authorList>
    </citation>
    <scope>NUCLEOTIDE SEQUENCE [LARGE SCALE GENOMIC DNA]</scope>
    <source>
        <strain evidence="3 4">NCTC11390</strain>
    </source>
</reference>
<keyword evidence="5" id="KW-1185">Reference proteome</keyword>
<evidence type="ECO:0000259" key="1">
    <source>
        <dbReference type="Pfam" id="PF01841"/>
    </source>
</evidence>
<accession>A0A3G6RP37</accession>
<dbReference type="EMBL" id="CP033924">
    <property type="protein sequence ID" value="AZA81644.1"/>
    <property type="molecule type" value="Genomic_DNA"/>
</dbReference>
<protein>
    <recommendedName>
        <fullName evidence="1">Transglutaminase-like domain-containing protein</fullName>
    </recommendedName>
</protein>
<reference evidence="2 5" key="2">
    <citation type="submission" date="2018-11" db="EMBL/GenBank/DDBJ databases">
        <title>Proposal to divide the Flavobacteriaceae and reorganize its genera based on Amino Acid Identity values calculated from whole genome sequences.</title>
        <authorList>
            <person name="Nicholson A.C."/>
            <person name="Gulvik C.A."/>
            <person name="Whitney A.M."/>
            <person name="Humrighouse B.W."/>
            <person name="Bell M."/>
            <person name="Holmes B."/>
            <person name="Steigerwalt A.G."/>
            <person name="Villarma A."/>
            <person name="Sheth M."/>
            <person name="Batra D."/>
            <person name="Pryor J."/>
            <person name="Bernardet J.-F."/>
            <person name="Hugo C."/>
            <person name="Kampfer P."/>
            <person name="Newman J."/>
            <person name="McQuiston J.R."/>
        </authorList>
    </citation>
    <scope>NUCLEOTIDE SEQUENCE [LARGE SCALE GENOMIC DNA]</scope>
    <source>
        <strain evidence="2 5">KC_1864</strain>
    </source>
</reference>
<feature type="domain" description="Transglutaminase-like" evidence="1">
    <location>
        <begin position="141"/>
        <end position="225"/>
    </location>
</feature>
<dbReference type="Proteomes" id="UP000279972">
    <property type="component" value="Chromosome"/>
</dbReference>
<evidence type="ECO:0000313" key="2">
    <source>
        <dbReference type="EMBL" id="AZA81644.1"/>
    </source>
</evidence>
<proteinExistence type="predicted"/>
<dbReference type="EMBL" id="PPEH01000001">
    <property type="protein sequence ID" value="PNW15493.1"/>
    <property type="molecule type" value="Genomic_DNA"/>
</dbReference>
<dbReference type="SUPFAM" id="SSF54001">
    <property type="entry name" value="Cysteine proteinases"/>
    <property type="match status" value="1"/>
</dbReference>
<dbReference type="PANTHER" id="PTHR35532:SF5">
    <property type="entry name" value="CARBOHYDRATE-BINDING DOMAIN-CONTAINING PROTEIN"/>
    <property type="match status" value="1"/>
</dbReference>
<dbReference type="Pfam" id="PF01841">
    <property type="entry name" value="Transglut_core"/>
    <property type="match status" value="1"/>
</dbReference>
<organism evidence="3 4">
    <name type="scientific">Chryseobacterium lactis</name>
    <dbReference type="NCBI Taxonomy" id="1241981"/>
    <lineage>
        <taxon>Bacteria</taxon>
        <taxon>Pseudomonadati</taxon>
        <taxon>Bacteroidota</taxon>
        <taxon>Flavobacteriia</taxon>
        <taxon>Flavobacteriales</taxon>
        <taxon>Weeksellaceae</taxon>
        <taxon>Chryseobacterium group</taxon>
        <taxon>Chryseobacterium</taxon>
    </lineage>
</organism>
<dbReference type="PANTHER" id="PTHR35532">
    <property type="entry name" value="SIMILAR TO POLYHYDROXYALKANOATE DEPOLYMERASE"/>
    <property type="match status" value="1"/>
</dbReference>
<dbReference type="AlphaFoldDB" id="A0A3G6RP37"/>
<dbReference type="InterPro" id="IPR038765">
    <property type="entry name" value="Papain-like_cys_pep_sf"/>
</dbReference>
<dbReference type="OrthoDB" id="679512at2"/>
<dbReference type="KEGG" id="clac:EG342_06860"/>
<evidence type="ECO:0000313" key="3">
    <source>
        <dbReference type="EMBL" id="PNW15493.1"/>
    </source>
</evidence>